<accession>A0A3L6F133</accession>
<comment type="caution">
    <text evidence="1">The sequence shown here is derived from an EMBL/GenBank/DDBJ whole genome shotgun (WGS) entry which is preliminary data.</text>
</comment>
<dbReference type="Proteomes" id="UP000251960">
    <property type="component" value="Chromosome 4"/>
</dbReference>
<sequence length="25" mass="2974">MRELCDYALNYHTDTGKSDHTEFVQ</sequence>
<gene>
    <name evidence="1" type="ORF">Zm00014a_042996</name>
</gene>
<protein>
    <submittedName>
        <fullName evidence="1">Uncharacterized protein</fullName>
    </submittedName>
</protein>
<reference evidence="1" key="1">
    <citation type="journal article" date="2018" name="Nat. Genet.">
        <title>Extensive intraspecific gene order and gene structural variations between Mo17 and other maize genomes.</title>
        <authorList>
            <person name="Sun S."/>
            <person name="Zhou Y."/>
            <person name="Chen J."/>
            <person name="Shi J."/>
            <person name="Zhao H."/>
            <person name="Zhao H."/>
            <person name="Song W."/>
            <person name="Zhang M."/>
            <person name="Cui Y."/>
            <person name="Dong X."/>
            <person name="Liu H."/>
            <person name="Ma X."/>
            <person name="Jiao Y."/>
            <person name="Wang B."/>
            <person name="Wei X."/>
            <person name="Stein J.C."/>
            <person name="Glaubitz J.C."/>
            <person name="Lu F."/>
            <person name="Yu G."/>
            <person name="Liang C."/>
            <person name="Fengler K."/>
            <person name="Li B."/>
            <person name="Rafalski A."/>
            <person name="Schnable P.S."/>
            <person name="Ware D.H."/>
            <person name="Buckler E.S."/>
            <person name="Lai J."/>
        </authorList>
    </citation>
    <scope>NUCLEOTIDE SEQUENCE [LARGE SCALE GENOMIC DNA]</scope>
    <source>
        <tissue evidence="1">Seedling</tissue>
    </source>
</reference>
<dbReference type="EMBL" id="NCVQ01000005">
    <property type="protein sequence ID" value="PWZ25387.1"/>
    <property type="molecule type" value="Genomic_DNA"/>
</dbReference>
<dbReference type="AlphaFoldDB" id="A0A3L6F133"/>
<name>A0A3L6F133_MAIZE</name>
<proteinExistence type="predicted"/>
<evidence type="ECO:0000313" key="1">
    <source>
        <dbReference type="EMBL" id="PWZ25387.1"/>
    </source>
</evidence>
<organism evidence="1">
    <name type="scientific">Zea mays</name>
    <name type="common">Maize</name>
    <dbReference type="NCBI Taxonomy" id="4577"/>
    <lineage>
        <taxon>Eukaryota</taxon>
        <taxon>Viridiplantae</taxon>
        <taxon>Streptophyta</taxon>
        <taxon>Embryophyta</taxon>
        <taxon>Tracheophyta</taxon>
        <taxon>Spermatophyta</taxon>
        <taxon>Magnoliopsida</taxon>
        <taxon>Liliopsida</taxon>
        <taxon>Poales</taxon>
        <taxon>Poaceae</taxon>
        <taxon>PACMAD clade</taxon>
        <taxon>Panicoideae</taxon>
        <taxon>Andropogonodae</taxon>
        <taxon>Andropogoneae</taxon>
        <taxon>Tripsacinae</taxon>
        <taxon>Zea</taxon>
    </lineage>
</organism>